<accession>A0A401H7H1</accession>
<evidence type="ECO:0000313" key="6">
    <source>
        <dbReference type="EMBL" id="GBF08330.1"/>
    </source>
</evidence>
<dbReference type="InterPro" id="IPR003801">
    <property type="entry name" value="GTP_cyclohydrolase_FolE2/MptA"/>
</dbReference>
<keyword evidence="1 4" id="KW-0479">Metal-binding</keyword>
<dbReference type="GO" id="GO:0003934">
    <property type="term" value="F:GTP cyclohydrolase I activity"/>
    <property type="evidence" value="ECO:0007669"/>
    <property type="project" value="InterPro"/>
</dbReference>
<dbReference type="Proteomes" id="UP000291213">
    <property type="component" value="Unassembled WGS sequence"/>
</dbReference>
<comment type="cofactor">
    <cofactor evidence="4">
        <name>Fe(2+)</name>
        <dbReference type="ChEBI" id="CHEBI:29033"/>
    </cofactor>
    <text evidence="4">Binds 1 Fe(2+) ion per subunit.</text>
</comment>
<comment type="subunit">
    <text evidence="4">Homodimer.</text>
</comment>
<evidence type="ECO:0000256" key="3">
    <source>
        <dbReference type="ARBA" id="ARBA00023004"/>
    </source>
</evidence>
<comment type="catalytic activity">
    <reaction evidence="4">
        <text>GTP + H2O = 7,8-dihydroneopterin 2',3'-cyclic phosphate + formate + diphosphate + H(+)</text>
        <dbReference type="Rhea" id="RHEA:25860"/>
        <dbReference type="ChEBI" id="CHEBI:15377"/>
        <dbReference type="ChEBI" id="CHEBI:15378"/>
        <dbReference type="ChEBI" id="CHEBI:15740"/>
        <dbReference type="ChEBI" id="CHEBI:33019"/>
        <dbReference type="ChEBI" id="CHEBI:37565"/>
        <dbReference type="ChEBI" id="CHEBI:58854"/>
        <dbReference type="EC" id="3.5.4.39"/>
    </reaction>
</comment>
<proteinExistence type="inferred from homology"/>
<dbReference type="PANTHER" id="PTHR36445">
    <property type="entry name" value="GTP CYCLOHYDROLASE MPTA"/>
    <property type="match status" value="1"/>
</dbReference>
<comment type="function">
    <text evidence="4">Converts GTP to 7,8-dihydro-D-neopterin 2',3'-cyclic phosphate, the first intermediate in the biosynthesis of coenzyme methanopterin.</text>
</comment>
<dbReference type="AlphaFoldDB" id="A0A401H7H1"/>
<evidence type="ECO:0000313" key="7">
    <source>
        <dbReference type="Proteomes" id="UP000291213"/>
    </source>
</evidence>
<organism evidence="6 7">
    <name type="scientific">Aeropyrum pernix</name>
    <dbReference type="NCBI Taxonomy" id="56636"/>
    <lineage>
        <taxon>Archaea</taxon>
        <taxon>Thermoproteota</taxon>
        <taxon>Thermoprotei</taxon>
        <taxon>Desulfurococcales</taxon>
        <taxon>Desulfurococcaceae</taxon>
        <taxon>Aeropyrum</taxon>
    </lineage>
</organism>
<evidence type="ECO:0000256" key="2">
    <source>
        <dbReference type="ARBA" id="ARBA00022801"/>
    </source>
</evidence>
<dbReference type="RefSeq" id="WP_131159415.1">
    <property type="nucleotide sequence ID" value="NZ_BDMD01000001.1"/>
</dbReference>
<evidence type="ECO:0000256" key="4">
    <source>
        <dbReference type="HAMAP-Rule" id="MF_01527"/>
    </source>
</evidence>
<dbReference type="InterPro" id="IPR022840">
    <property type="entry name" value="GTP_cyclohydrolase_MptA"/>
</dbReference>
<dbReference type="Pfam" id="PF02649">
    <property type="entry name" value="GCHY-1"/>
    <property type="match status" value="1"/>
</dbReference>
<dbReference type="EC" id="3.5.4.39" evidence="4 5"/>
<evidence type="ECO:0000256" key="5">
    <source>
        <dbReference type="NCBIfam" id="TIGR00294"/>
    </source>
</evidence>
<name>A0A401H7H1_AERPX</name>
<dbReference type="GO" id="GO:2001118">
    <property type="term" value="P:tetrahydromethanopterin biosynthetic process"/>
    <property type="evidence" value="ECO:0007669"/>
    <property type="project" value="UniProtKB-UniRule"/>
</dbReference>
<protein>
    <recommendedName>
        <fullName evidence="4 5">GTP cyclohydrolase MptA</fullName>
        <ecNumber evidence="4 5">3.5.4.39</ecNumber>
    </recommendedName>
    <alternativeName>
        <fullName evidence="4">GTP cyclohydrolase IV</fullName>
    </alternativeName>
</protein>
<reference evidence="6 7" key="1">
    <citation type="submission" date="2017-02" db="EMBL/GenBank/DDBJ databases">
        <title>isolation and characterization of a novel temperate virus Aeropyrum globular virus 1 infecting hyperthermophilic archaeon Aeropyrum.</title>
        <authorList>
            <person name="Yumiya M."/>
            <person name="Yoshida T."/>
            <person name="Sako Y."/>
        </authorList>
    </citation>
    <scope>NUCLEOTIDE SEQUENCE [LARGE SCALE GENOMIC DNA]</scope>
    <source>
        <strain evidence="6 7">YK1-12-2013</strain>
    </source>
</reference>
<dbReference type="GO" id="GO:0044682">
    <property type="term" value="F:GTP cyclohydrolase IV activity"/>
    <property type="evidence" value="ECO:0007669"/>
    <property type="project" value="UniProtKB-UniRule"/>
</dbReference>
<dbReference type="NCBIfam" id="TIGR00294">
    <property type="entry name" value="GTP cyclohydrolase MptA"/>
    <property type="match status" value="1"/>
</dbReference>
<dbReference type="PANTHER" id="PTHR36445:SF1">
    <property type="entry name" value="GTP CYCLOHYDROLASE MPTA"/>
    <property type="match status" value="1"/>
</dbReference>
<keyword evidence="2 4" id="KW-0378">Hydrolase</keyword>
<evidence type="ECO:0000256" key="1">
    <source>
        <dbReference type="ARBA" id="ARBA00022723"/>
    </source>
</evidence>
<comment type="pathway">
    <text evidence="4">Cofactor biosynthesis; 5,6,7,8-tetrahydromethanopterin biosynthesis.</text>
</comment>
<dbReference type="Gene3D" id="3.10.270.10">
    <property type="entry name" value="Urate Oxidase"/>
    <property type="match status" value="1"/>
</dbReference>
<comment type="similarity">
    <text evidence="4">Belongs to the GTP cyclohydrolase IV family.</text>
</comment>
<dbReference type="EMBL" id="BDMD01000001">
    <property type="protein sequence ID" value="GBF08330.1"/>
    <property type="molecule type" value="Genomic_DNA"/>
</dbReference>
<dbReference type="UniPathway" id="UPA00065"/>
<dbReference type="OrthoDB" id="53087at2157"/>
<dbReference type="GO" id="GO:0005506">
    <property type="term" value="F:iron ion binding"/>
    <property type="evidence" value="ECO:0007669"/>
    <property type="project" value="UniProtKB-UniRule"/>
</dbReference>
<gene>
    <name evidence="4" type="primary">mptA</name>
    <name evidence="6" type="ORF">apy_00550</name>
</gene>
<feature type="site" description="May be catalytically important" evidence="4">
    <location>
        <position position="147"/>
    </location>
</feature>
<sequence length="283" mass="31406">MDVQDLKPPKPLYLERVGFRGVRRRALLETPEGPVTLDLELDVFVDLDRSKRGVHLSRNIEAVEAVVSERRARSIEGLLRSIAKELLSRHGYAEKATVRARTRYYIDLEAAGVKGREPVDVAVTVSLTRSGGERWRVTVSVKGMTVCPSAQSTIAEAEGISDPSRAPSHSQKVLLKGTVDTGKVMVRIEDLARALLQSFSAPTFTLLKKPQEARLILEAFTRPMFVEDVVREAAWRIAAIPYIPGEALLQVEAVSLESIHPHDLVAMLRSRVSEVRSLASRRV</sequence>
<dbReference type="HAMAP" id="MF_01527_A">
    <property type="entry name" value="GTP_cyclohydrol_A"/>
    <property type="match status" value="1"/>
</dbReference>
<comment type="caution">
    <text evidence="6">The sequence shown here is derived from an EMBL/GenBank/DDBJ whole genome shotgun (WGS) entry which is preliminary data.</text>
</comment>
<keyword evidence="3 4" id="KW-0408">Iron</keyword>